<dbReference type="AlphaFoldDB" id="A0A2N0VPF8"/>
<sequence length="138" mass="15546">MSETVFSKILKGEIPSYKVYEDEYTYAFLDISQVSKGHTLVIPKTAAADMLSIAPSDLQHVITSVQKVAKAVDKAFQPDGINVIQNNRAYADQSVFHLHFHIIPRYKDDIDGFGYIWETHPDTLDMESLKTNIANAIE</sequence>
<dbReference type="InterPro" id="IPR011146">
    <property type="entry name" value="HIT-like"/>
</dbReference>
<dbReference type="CDD" id="cd01277">
    <property type="entry name" value="HINT_subgroup"/>
    <property type="match status" value="1"/>
</dbReference>
<accession>A0A2N0VPF8</accession>
<dbReference type="RefSeq" id="WP_012657457.1">
    <property type="nucleotide sequence ID" value="NZ_CABFNV010000003.1"/>
</dbReference>
<dbReference type="InterPro" id="IPR001310">
    <property type="entry name" value="Histidine_triad_HIT"/>
</dbReference>
<dbReference type="InterPro" id="IPR036265">
    <property type="entry name" value="HIT-like_sf"/>
</dbReference>
<evidence type="ECO:0000313" key="4">
    <source>
        <dbReference type="Proteomes" id="UP000233482"/>
    </source>
</evidence>
<dbReference type="InterPro" id="IPR039384">
    <property type="entry name" value="HINT"/>
</dbReference>
<name>A0A2N0VPF8_9STAP</name>
<dbReference type="SUPFAM" id="SSF54197">
    <property type="entry name" value="HIT-like"/>
    <property type="match status" value="1"/>
</dbReference>
<dbReference type="GeneID" id="61128555"/>
<proteinExistence type="predicted"/>
<dbReference type="EMBL" id="PIXC01000021">
    <property type="protein sequence ID" value="PKE25592.1"/>
    <property type="molecule type" value="Genomic_DNA"/>
</dbReference>
<dbReference type="Gene3D" id="3.30.428.10">
    <property type="entry name" value="HIT-like"/>
    <property type="match status" value="1"/>
</dbReference>
<dbReference type="OMA" id="YRVVMNC"/>
<dbReference type="PROSITE" id="PS00892">
    <property type="entry name" value="HIT_1"/>
    <property type="match status" value="1"/>
</dbReference>
<comment type="caution">
    <text evidence="3">The sequence shown here is derived from an EMBL/GenBank/DDBJ whole genome shotgun (WGS) entry which is preliminary data.</text>
</comment>
<organism evidence="3 4">
    <name type="scientific">Macrococcoides caseolyticum</name>
    <dbReference type="NCBI Taxonomy" id="69966"/>
    <lineage>
        <taxon>Bacteria</taxon>
        <taxon>Bacillati</taxon>
        <taxon>Bacillota</taxon>
        <taxon>Bacilli</taxon>
        <taxon>Bacillales</taxon>
        <taxon>Staphylococcaceae</taxon>
        <taxon>Macrococcoides</taxon>
    </lineage>
</organism>
<feature type="short sequence motif" description="Histidine triad motif" evidence="2">
    <location>
        <begin position="97"/>
        <end position="101"/>
    </location>
</feature>
<evidence type="ECO:0000313" key="3">
    <source>
        <dbReference type="EMBL" id="PKE25592.1"/>
    </source>
</evidence>
<protein>
    <submittedName>
        <fullName evidence="3">HIT family protein</fullName>
    </submittedName>
</protein>
<dbReference type="GO" id="GO:0009117">
    <property type="term" value="P:nucleotide metabolic process"/>
    <property type="evidence" value="ECO:0007669"/>
    <property type="project" value="TreeGrafter"/>
</dbReference>
<reference evidence="3 4" key="1">
    <citation type="submission" date="2017-12" db="EMBL/GenBank/DDBJ databases">
        <title>Genomics of Macrococcus caseolyticus.</title>
        <authorList>
            <person name="MacFadyen A.C."/>
            <person name="Paterson G.K."/>
        </authorList>
    </citation>
    <scope>NUCLEOTIDE SEQUENCE [LARGE SCALE GENOMIC DNA]</scope>
    <source>
        <strain evidence="3 4">5788_EF188</strain>
    </source>
</reference>
<dbReference type="Proteomes" id="UP000233482">
    <property type="component" value="Unassembled WGS sequence"/>
</dbReference>
<dbReference type="InterPro" id="IPR019808">
    <property type="entry name" value="Histidine_triad_CS"/>
</dbReference>
<evidence type="ECO:0000256" key="1">
    <source>
        <dbReference type="PIRSR" id="PIRSR601310-1"/>
    </source>
</evidence>
<dbReference type="PROSITE" id="PS51084">
    <property type="entry name" value="HIT_2"/>
    <property type="match status" value="1"/>
</dbReference>
<evidence type="ECO:0000256" key="2">
    <source>
        <dbReference type="PIRSR" id="PIRSR601310-3"/>
    </source>
</evidence>
<dbReference type="GO" id="GO:0003824">
    <property type="term" value="F:catalytic activity"/>
    <property type="evidence" value="ECO:0007669"/>
    <property type="project" value="InterPro"/>
</dbReference>
<gene>
    <name evidence="3" type="ORF">CW686_09135</name>
</gene>
<dbReference type="PRINTS" id="PR00332">
    <property type="entry name" value="HISTRIAD"/>
</dbReference>
<feature type="active site" description="Tele-AMP-histidine intermediate" evidence="1">
    <location>
        <position position="99"/>
    </location>
</feature>
<dbReference type="PANTHER" id="PTHR46648:SF1">
    <property type="entry name" value="ADENOSINE 5'-MONOPHOSPHORAMIDASE HNT1"/>
    <property type="match status" value="1"/>
</dbReference>
<dbReference type="Pfam" id="PF01230">
    <property type="entry name" value="HIT"/>
    <property type="match status" value="1"/>
</dbReference>
<dbReference type="PANTHER" id="PTHR46648">
    <property type="entry name" value="HIT FAMILY PROTEIN 1"/>
    <property type="match status" value="1"/>
</dbReference>